<dbReference type="RefSeq" id="WP_236864771.1">
    <property type="nucleotide sequence ID" value="NZ_AP025225.1"/>
</dbReference>
<reference evidence="1" key="1">
    <citation type="submission" date="2021-10" db="EMBL/GenBank/DDBJ databases">
        <title>Genome Sequence of The Candidatus Hydrogeosomobacter endosymbioticus, an Intracellular Bacterial Symbiont of the Anaerobic Ciliate GW7.</title>
        <authorList>
            <person name="Shiohama Y."/>
            <person name="Shinzato N."/>
        </authorList>
    </citation>
    <scope>NUCLEOTIDE SEQUENCE [LARGE SCALE GENOMIC DNA]</scope>
    <source>
        <strain evidence="1">200920</strain>
    </source>
</reference>
<gene>
    <name evidence="1" type="ORF">HYD_5470</name>
</gene>
<organism evidence="1 2">
    <name type="scientific">Candidatus Hydrogenosomobacter endosymbioticus</name>
    <dbReference type="NCBI Taxonomy" id="2558174"/>
    <lineage>
        <taxon>Bacteria</taxon>
        <taxon>Pseudomonadati</taxon>
        <taxon>Pseudomonadota</taxon>
        <taxon>Alphaproteobacteria</taxon>
        <taxon>Holosporales</taxon>
        <taxon>Holosporaceae</taxon>
        <taxon>Candidatus Hydrogenosomobacter</taxon>
    </lineage>
</organism>
<evidence type="ECO:0000313" key="1">
    <source>
        <dbReference type="EMBL" id="BDB96414.1"/>
    </source>
</evidence>
<name>A0ABM7V9E2_9PROT</name>
<dbReference type="Proteomes" id="UP001320209">
    <property type="component" value="Chromosome"/>
</dbReference>
<protein>
    <recommendedName>
        <fullName evidence="3">Type II secretion system protein GspC N-terminal domain-containing protein</fullName>
    </recommendedName>
</protein>
<dbReference type="EMBL" id="AP025225">
    <property type="protein sequence ID" value="BDB96414.1"/>
    <property type="molecule type" value="Genomic_DNA"/>
</dbReference>
<keyword evidence="2" id="KW-1185">Reference proteome</keyword>
<evidence type="ECO:0000313" key="2">
    <source>
        <dbReference type="Proteomes" id="UP001320209"/>
    </source>
</evidence>
<proteinExistence type="predicted"/>
<accession>A0ABM7V9E2</accession>
<sequence length="137" mass="15643">MSRFLLLSAVFVSAYCGGAYFVNESKFSKQEEKDFNAMPSLFLTPEQLEKASRRKPLQQDFPAEISNQKMRTRKPLKVEGIMMSSQTKEWIIWINGKKITSESDDKSIDGWSIESVTDREVIIFSPGGERQVLGLEQ</sequence>
<evidence type="ECO:0008006" key="3">
    <source>
        <dbReference type="Google" id="ProtNLM"/>
    </source>
</evidence>